<dbReference type="AlphaFoldDB" id="A0A6P0ENH2"/>
<reference evidence="2 4" key="1">
    <citation type="submission" date="2020-01" db="EMBL/GenBank/DDBJ databases">
        <title>the WGS Modestobacter muralis CPCC 204518.</title>
        <authorList>
            <person name="Jiang Z."/>
        </authorList>
    </citation>
    <scope>NUCLEOTIDE SEQUENCE [LARGE SCALE GENOMIC DNA]</scope>
    <source>
        <strain evidence="2 4">DSM 100205</strain>
    </source>
</reference>
<evidence type="ECO:0000313" key="2">
    <source>
        <dbReference type="EMBL" id="NEK92587.1"/>
    </source>
</evidence>
<dbReference type="EMBL" id="JAAGWB010000001">
    <property type="protein sequence ID" value="NEN49354.1"/>
    <property type="molecule type" value="Genomic_DNA"/>
</dbReference>
<reference evidence="3 5" key="2">
    <citation type="submission" date="2020-02" db="EMBL/GenBank/DDBJ databases">
        <title>The WGS of Modestobacter muralis DSM 100205.</title>
        <authorList>
            <person name="Jiang Z."/>
        </authorList>
    </citation>
    <scope>NUCLEOTIDE SEQUENCE [LARGE SCALE GENOMIC DNA]</scope>
    <source>
        <strain evidence="3 5">DSM 100205</strain>
    </source>
</reference>
<sequence length="73" mass="8002">MQRAGVRSSSVRWVGYDLDAHVLEVGFVTGGVYRYPGVPPEEALALLEADSIGRHLNTVIRPRHVGHPVRRAG</sequence>
<organism evidence="2 4">
    <name type="scientific">Modestobacter muralis</name>
    <dbReference type="NCBI Taxonomy" id="1608614"/>
    <lineage>
        <taxon>Bacteria</taxon>
        <taxon>Bacillati</taxon>
        <taxon>Actinomycetota</taxon>
        <taxon>Actinomycetes</taxon>
        <taxon>Geodermatophilales</taxon>
        <taxon>Geodermatophilaceae</taxon>
        <taxon>Modestobacter</taxon>
    </lineage>
</organism>
<name>A0A6P0ENH2_9ACTN</name>
<comment type="caution">
    <text evidence="2">The sequence shown here is derived from an EMBL/GenBank/DDBJ whole genome shotgun (WGS) entry which is preliminary data.</text>
</comment>
<keyword evidence="4" id="KW-1185">Reference proteome</keyword>
<proteinExistence type="predicted"/>
<dbReference type="EMBL" id="JAAGWH010000001">
    <property type="protein sequence ID" value="NEK92587.1"/>
    <property type="molecule type" value="Genomic_DNA"/>
</dbReference>
<dbReference type="Pfam" id="PF13619">
    <property type="entry name" value="KTSC"/>
    <property type="match status" value="1"/>
</dbReference>
<evidence type="ECO:0000259" key="1">
    <source>
        <dbReference type="Pfam" id="PF13619"/>
    </source>
</evidence>
<protein>
    <submittedName>
        <fullName evidence="2">KTSC domain-containing protein</fullName>
    </submittedName>
</protein>
<evidence type="ECO:0000313" key="3">
    <source>
        <dbReference type="EMBL" id="NEN49354.1"/>
    </source>
</evidence>
<evidence type="ECO:0000313" key="5">
    <source>
        <dbReference type="Proteomes" id="UP000471152"/>
    </source>
</evidence>
<feature type="domain" description="KTSC" evidence="1">
    <location>
        <begin position="8"/>
        <end position="63"/>
    </location>
</feature>
<dbReference type="Proteomes" id="UP000471152">
    <property type="component" value="Unassembled WGS sequence"/>
</dbReference>
<dbReference type="InterPro" id="IPR025309">
    <property type="entry name" value="KTSC_dom"/>
</dbReference>
<evidence type="ECO:0000313" key="4">
    <source>
        <dbReference type="Proteomes" id="UP000468828"/>
    </source>
</evidence>
<gene>
    <name evidence="3" type="ORF">G3R41_00145</name>
    <name evidence="2" type="ORF">GCU67_00145</name>
</gene>
<dbReference type="Proteomes" id="UP000468828">
    <property type="component" value="Unassembled WGS sequence"/>
</dbReference>
<accession>A0A6P0ENH2</accession>